<dbReference type="Pfam" id="PF01408">
    <property type="entry name" value="GFO_IDH_MocA"/>
    <property type="match status" value="1"/>
</dbReference>
<dbReference type="EMBL" id="MJAT01000022">
    <property type="protein sequence ID" value="OEH85490.1"/>
    <property type="molecule type" value="Genomic_DNA"/>
</dbReference>
<gene>
    <name evidence="2" type="ORF">BHU72_05230</name>
</gene>
<proteinExistence type="predicted"/>
<feature type="domain" description="Gfo/Idh/MocA-like oxidoreductase N-terminal" evidence="1">
    <location>
        <begin position="9"/>
        <end position="124"/>
    </location>
</feature>
<dbReference type="SUPFAM" id="SSF55347">
    <property type="entry name" value="Glyceraldehyde-3-phosphate dehydrogenase-like, C-terminal domain"/>
    <property type="match status" value="1"/>
</dbReference>
<dbReference type="STRING" id="1390249.BHU72_05230"/>
<dbReference type="Gene3D" id="3.40.50.720">
    <property type="entry name" value="NAD(P)-binding Rossmann-like Domain"/>
    <property type="match status" value="1"/>
</dbReference>
<protein>
    <recommendedName>
        <fullName evidence="1">Gfo/Idh/MocA-like oxidoreductase N-terminal domain-containing protein</fullName>
    </recommendedName>
</protein>
<dbReference type="PANTHER" id="PTHR43249:SF1">
    <property type="entry name" value="D-GLUCOSIDE 3-DEHYDROGENASE"/>
    <property type="match status" value="1"/>
</dbReference>
<dbReference type="Gene3D" id="3.30.360.10">
    <property type="entry name" value="Dihydrodipicolinate Reductase, domain 2"/>
    <property type="match status" value="1"/>
</dbReference>
<dbReference type="InterPro" id="IPR052515">
    <property type="entry name" value="Gfo/Idh/MocA_Oxidoreductase"/>
</dbReference>
<dbReference type="SUPFAM" id="SSF51735">
    <property type="entry name" value="NAD(P)-binding Rossmann-fold domains"/>
    <property type="match status" value="1"/>
</dbReference>
<evidence type="ECO:0000259" key="1">
    <source>
        <dbReference type="Pfam" id="PF01408"/>
    </source>
</evidence>
<keyword evidence="3" id="KW-1185">Reference proteome</keyword>
<dbReference type="AlphaFoldDB" id="A0A1E5L5T4"/>
<dbReference type="GO" id="GO:0000166">
    <property type="term" value="F:nucleotide binding"/>
    <property type="evidence" value="ECO:0007669"/>
    <property type="project" value="InterPro"/>
</dbReference>
<dbReference type="PANTHER" id="PTHR43249">
    <property type="entry name" value="UDP-N-ACETYL-2-AMINO-2-DEOXY-D-GLUCURONATE OXIDASE"/>
    <property type="match status" value="1"/>
</dbReference>
<evidence type="ECO:0000313" key="3">
    <source>
        <dbReference type="Proteomes" id="UP000095255"/>
    </source>
</evidence>
<reference evidence="2 3" key="1">
    <citation type="submission" date="2016-09" db="EMBL/GenBank/DDBJ databases">
        <title>Desulfuribacillus arsenicus sp. nov., an obligately anaerobic, dissimilatory arsenic- and antimonate-reducing bacterium isolated from anoxic sediments.</title>
        <authorList>
            <person name="Abin C.A."/>
            <person name="Hollibaugh J.T."/>
        </authorList>
    </citation>
    <scope>NUCLEOTIDE SEQUENCE [LARGE SCALE GENOMIC DNA]</scope>
    <source>
        <strain evidence="2 3">MLFW-2</strain>
    </source>
</reference>
<name>A0A1E5L5T4_9FIRM</name>
<accession>A0A1E5L5T4</accession>
<dbReference type="OrthoDB" id="9815825at2"/>
<organism evidence="2 3">
    <name type="scientific">Desulfuribacillus stibiiarsenatis</name>
    <dbReference type="NCBI Taxonomy" id="1390249"/>
    <lineage>
        <taxon>Bacteria</taxon>
        <taxon>Bacillati</taxon>
        <taxon>Bacillota</taxon>
        <taxon>Desulfuribacillia</taxon>
        <taxon>Desulfuribacillales</taxon>
        <taxon>Desulfuribacillaceae</taxon>
        <taxon>Desulfuribacillus</taxon>
    </lineage>
</organism>
<dbReference type="InterPro" id="IPR036291">
    <property type="entry name" value="NAD(P)-bd_dom_sf"/>
</dbReference>
<dbReference type="Proteomes" id="UP000095255">
    <property type="component" value="Unassembled WGS sequence"/>
</dbReference>
<comment type="caution">
    <text evidence="2">The sequence shown here is derived from an EMBL/GenBank/DDBJ whole genome shotgun (WGS) entry which is preliminary data.</text>
</comment>
<evidence type="ECO:0000313" key="2">
    <source>
        <dbReference type="EMBL" id="OEH85490.1"/>
    </source>
</evidence>
<sequence>MIDDLPRYNTLIVGAGNIGAFYHTPSSTDVVTHAQAYCKHPDKFQLVGFVDTDVMKAKKAAAKWDTNAFDSLQNAFDKYPIDIVSVAVPDEYHHIVMSELLKYDVKLIFLEKPIADSKQNARMIMHQYLPVETPVLVNYSRRFTKEFQVLKNRIQSGEFGDFLNGTGYYGKGLIHNGSHLIDLLFYLFNNVTVDNQYIGSIYDYYENDPSISATLKINNKPFLLQAINCQLYEIFEIDLFYEKKRITITDLGFVLKEYDVLPSPYFKGYVNLVESITRKTTLGQALDNAVINIYEHLTMHKGIICSLEDAYRSFELCHKIMEGYKDEKNTAIF</sequence>
<dbReference type="RefSeq" id="WP_069702317.1">
    <property type="nucleotide sequence ID" value="NZ_MJAT01000022.1"/>
</dbReference>
<dbReference type="InterPro" id="IPR000683">
    <property type="entry name" value="Gfo/Idh/MocA-like_OxRdtase_N"/>
</dbReference>